<dbReference type="SFLD" id="SFLDS00003">
    <property type="entry name" value="Haloacid_Dehalogenase"/>
    <property type="match status" value="1"/>
</dbReference>
<evidence type="ECO:0000313" key="5">
    <source>
        <dbReference type="EMBL" id="MBB3712145.1"/>
    </source>
</evidence>
<dbReference type="PANTHER" id="PTHR43434:SF1">
    <property type="entry name" value="PHOSPHOGLYCOLATE PHOSPHATASE"/>
    <property type="match status" value="1"/>
</dbReference>
<dbReference type="GO" id="GO:0008967">
    <property type="term" value="F:phosphoglycolate phosphatase activity"/>
    <property type="evidence" value="ECO:0007669"/>
    <property type="project" value="UniProtKB-EC"/>
</dbReference>
<comment type="pathway">
    <text evidence="2">Organic acid metabolism; glycolate biosynthesis; glycolate from 2-phosphoglycolate: step 1/1.</text>
</comment>
<proteinExistence type="inferred from homology"/>
<dbReference type="InterPro" id="IPR041492">
    <property type="entry name" value="HAD_2"/>
</dbReference>
<accession>A0ABR6HNX6</accession>
<dbReference type="InterPro" id="IPR050155">
    <property type="entry name" value="HAD-like_hydrolase_sf"/>
</dbReference>
<organism evidence="5 6">
    <name type="scientific">Limimaricola variabilis</name>
    <dbReference type="NCBI Taxonomy" id="1492771"/>
    <lineage>
        <taxon>Bacteria</taxon>
        <taxon>Pseudomonadati</taxon>
        <taxon>Pseudomonadota</taxon>
        <taxon>Alphaproteobacteria</taxon>
        <taxon>Rhodobacterales</taxon>
        <taxon>Paracoccaceae</taxon>
        <taxon>Limimaricola</taxon>
    </lineage>
</organism>
<dbReference type="InterPro" id="IPR006439">
    <property type="entry name" value="HAD-SF_hydro_IA"/>
</dbReference>
<dbReference type="Gene3D" id="1.10.150.240">
    <property type="entry name" value="Putative phosphatase, domain 2"/>
    <property type="match status" value="1"/>
</dbReference>
<comment type="similarity">
    <text evidence="3">Belongs to the HAD-like hydrolase superfamily. CbbY/CbbZ/Gph/YieH family.</text>
</comment>
<evidence type="ECO:0000313" key="6">
    <source>
        <dbReference type="Proteomes" id="UP000576152"/>
    </source>
</evidence>
<reference evidence="5 6" key="1">
    <citation type="submission" date="2020-08" db="EMBL/GenBank/DDBJ databases">
        <title>Genomic Encyclopedia of Type Strains, Phase III (KMG-III): the genomes of soil and plant-associated and newly described type strains.</title>
        <authorList>
            <person name="Whitman W."/>
        </authorList>
    </citation>
    <scope>NUCLEOTIDE SEQUENCE [LARGE SCALE GENOMIC DNA]</scope>
    <source>
        <strain evidence="5 6">CECT 8572</strain>
    </source>
</reference>
<dbReference type="InterPro" id="IPR023198">
    <property type="entry name" value="PGP-like_dom2"/>
</dbReference>
<evidence type="ECO:0000256" key="3">
    <source>
        <dbReference type="ARBA" id="ARBA00006171"/>
    </source>
</evidence>
<protein>
    <recommendedName>
        <fullName evidence="4">phosphoglycolate phosphatase</fullName>
        <ecNumber evidence="4">3.1.3.18</ecNumber>
    </recommendedName>
</protein>
<dbReference type="PANTHER" id="PTHR43434">
    <property type="entry name" value="PHOSPHOGLYCOLATE PHOSPHATASE"/>
    <property type="match status" value="1"/>
</dbReference>
<dbReference type="Pfam" id="PF13419">
    <property type="entry name" value="HAD_2"/>
    <property type="match status" value="1"/>
</dbReference>
<dbReference type="Gene3D" id="3.40.50.1000">
    <property type="entry name" value="HAD superfamily/HAD-like"/>
    <property type="match status" value="1"/>
</dbReference>
<keyword evidence="5" id="KW-0378">Hydrolase</keyword>
<name>A0ABR6HNX6_9RHOB</name>
<dbReference type="PRINTS" id="PR00413">
    <property type="entry name" value="HADHALOGNASE"/>
</dbReference>
<dbReference type="SFLD" id="SFLDG01129">
    <property type="entry name" value="C1.5:_HAD__Beta-PGM__Phosphata"/>
    <property type="match status" value="1"/>
</dbReference>
<dbReference type="EC" id="3.1.3.18" evidence="4"/>
<dbReference type="InterPro" id="IPR036412">
    <property type="entry name" value="HAD-like_sf"/>
</dbReference>
<dbReference type="NCBIfam" id="TIGR01549">
    <property type="entry name" value="HAD-SF-IA-v1"/>
    <property type="match status" value="1"/>
</dbReference>
<comment type="catalytic activity">
    <reaction evidence="1">
        <text>2-phosphoglycolate + H2O = glycolate + phosphate</text>
        <dbReference type="Rhea" id="RHEA:14369"/>
        <dbReference type="ChEBI" id="CHEBI:15377"/>
        <dbReference type="ChEBI" id="CHEBI:29805"/>
        <dbReference type="ChEBI" id="CHEBI:43474"/>
        <dbReference type="ChEBI" id="CHEBI:58033"/>
        <dbReference type="EC" id="3.1.3.18"/>
    </reaction>
</comment>
<dbReference type="Proteomes" id="UP000576152">
    <property type="component" value="Unassembled WGS sequence"/>
</dbReference>
<gene>
    <name evidence="5" type="ORF">FHS00_001722</name>
</gene>
<dbReference type="SUPFAM" id="SSF56784">
    <property type="entry name" value="HAD-like"/>
    <property type="match status" value="1"/>
</dbReference>
<evidence type="ECO:0000256" key="4">
    <source>
        <dbReference type="ARBA" id="ARBA00013078"/>
    </source>
</evidence>
<dbReference type="EMBL" id="JACIBX010000005">
    <property type="protein sequence ID" value="MBB3712145.1"/>
    <property type="molecule type" value="Genomic_DNA"/>
</dbReference>
<evidence type="ECO:0000256" key="2">
    <source>
        <dbReference type="ARBA" id="ARBA00004818"/>
    </source>
</evidence>
<dbReference type="RefSeq" id="WP_183471846.1">
    <property type="nucleotide sequence ID" value="NZ_JACIBX010000005.1"/>
</dbReference>
<evidence type="ECO:0000256" key="1">
    <source>
        <dbReference type="ARBA" id="ARBA00000830"/>
    </source>
</evidence>
<comment type="caution">
    <text evidence="5">The sequence shown here is derived from an EMBL/GenBank/DDBJ whole genome shotgun (WGS) entry which is preliminary data.</text>
</comment>
<keyword evidence="6" id="KW-1185">Reference proteome</keyword>
<dbReference type="InterPro" id="IPR023214">
    <property type="entry name" value="HAD_sf"/>
</dbReference>
<sequence length="217" mass="22613">MTQTGGGACAAVFDLDGTLIDSAPDIADAVNRTFVAHGLDATDEAVVTGLIGNGARQLVADLLTRQCIPAAPSDIAILTEAYVASYAERPVARTTIYPHVAEDLAELKRAGWRLGLCTNKPQALTLAVLEGLGMAPFFDAVRGADAVPARKPDPGHLRAVIEALGVDRAIYVGDTEVDEATALAVGMPFRGVAWAAPGRLSVAESTRLARLSDLLNP</sequence>